<gene>
    <name evidence="1" type="ORF">DVS28_b0453</name>
</gene>
<geneLocation type="plasmid" evidence="2">
    <name>pedy32-46i</name>
</geneLocation>
<proteinExistence type="predicted"/>
<dbReference type="AlphaFoldDB" id="A0A346Y6U6"/>
<keyword evidence="2" id="KW-1185">Reference proteome</keyword>
<evidence type="ECO:0000313" key="1">
    <source>
        <dbReference type="EMBL" id="AXV10193.1"/>
    </source>
</evidence>
<reference evidence="1 2" key="1">
    <citation type="submission" date="2018-09" db="EMBL/GenBank/DDBJ databases">
        <title>Complete genome sequence of Euzebya sp. DY32-46 isolated from seawater of Pacific Ocean.</title>
        <authorList>
            <person name="Xu L."/>
            <person name="Wu Y.-H."/>
            <person name="Xu X.-W."/>
        </authorList>
    </citation>
    <scope>NUCLEOTIDE SEQUENCE [LARGE SCALE GENOMIC DNA]</scope>
    <source>
        <strain evidence="1 2">DY32-46</strain>
        <plasmid evidence="2">pedy32-46i</plasmid>
    </source>
</reference>
<sequence length="151" mass="15709">MTIHSDPEAVSQFLTTIMRSGAWTLAPDTGEPFYVHPNAEDPDSFHVAVCVGENDLLGVYDPAMTPKGETLVGYHWPAVAVPRLIAQIASNGAAAVGIDGSVVTIADARSITEGFRTGGVVMDEEYGYDSIVAVVPTATGPELHPAVTAAG</sequence>
<keyword evidence="1" id="KW-0614">Plasmid</keyword>
<dbReference type="RefSeq" id="WP_114594765.1">
    <property type="nucleotide sequence ID" value="NZ_CP031166.1"/>
</dbReference>
<dbReference type="KEGG" id="euz:DVS28_b0453"/>
<accession>A0A346Y6U6</accession>
<evidence type="ECO:0000313" key="2">
    <source>
        <dbReference type="Proteomes" id="UP000264006"/>
    </source>
</evidence>
<dbReference type="Proteomes" id="UP000264006">
    <property type="component" value="Plasmid pEDY32-46I"/>
</dbReference>
<organism evidence="1 2">
    <name type="scientific">Euzebya pacifica</name>
    <dbReference type="NCBI Taxonomy" id="1608957"/>
    <lineage>
        <taxon>Bacteria</taxon>
        <taxon>Bacillati</taxon>
        <taxon>Actinomycetota</taxon>
        <taxon>Nitriliruptoria</taxon>
        <taxon>Euzebyales</taxon>
    </lineage>
</organism>
<dbReference type="EMBL" id="CP031166">
    <property type="protein sequence ID" value="AXV10193.1"/>
    <property type="molecule type" value="Genomic_DNA"/>
</dbReference>
<protein>
    <submittedName>
        <fullName evidence="1">Uncharacterized protein</fullName>
    </submittedName>
</protein>
<name>A0A346Y6U6_9ACTN</name>